<dbReference type="InterPro" id="IPR053876">
    <property type="entry name" value="Phage_int_M"/>
</dbReference>
<dbReference type="PANTHER" id="PTHR30629:SF2">
    <property type="entry name" value="PROPHAGE INTEGRASE INTS-RELATED"/>
    <property type="match status" value="1"/>
</dbReference>
<evidence type="ECO:0000313" key="7">
    <source>
        <dbReference type="Proteomes" id="UP000290759"/>
    </source>
</evidence>
<dbReference type="PROSITE" id="PS51898">
    <property type="entry name" value="TYR_RECOMBINASE"/>
    <property type="match status" value="1"/>
</dbReference>
<dbReference type="Pfam" id="PF00589">
    <property type="entry name" value="Phage_integrase"/>
    <property type="match status" value="1"/>
</dbReference>
<dbReference type="RefSeq" id="WP_129229575.1">
    <property type="nucleotide sequence ID" value="NZ_QYBB01000056.1"/>
</dbReference>
<keyword evidence="2" id="KW-0229">DNA integration</keyword>
<organism evidence="6 7">
    <name type="scientific">Lichenibacterium minor</name>
    <dbReference type="NCBI Taxonomy" id="2316528"/>
    <lineage>
        <taxon>Bacteria</taxon>
        <taxon>Pseudomonadati</taxon>
        <taxon>Pseudomonadota</taxon>
        <taxon>Alphaproteobacteria</taxon>
        <taxon>Hyphomicrobiales</taxon>
        <taxon>Lichenihabitantaceae</taxon>
        <taxon>Lichenibacterium</taxon>
    </lineage>
</organism>
<keyword evidence="4" id="KW-0233">DNA recombination</keyword>
<gene>
    <name evidence="6" type="ORF">D3273_24410</name>
</gene>
<dbReference type="GO" id="GO:0015074">
    <property type="term" value="P:DNA integration"/>
    <property type="evidence" value="ECO:0007669"/>
    <property type="project" value="UniProtKB-KW"/>
</dbReference>
<dbReference type="PANTHER" id="PTHR30629">
    <property type="entry name" value="PROPHAGE INTEGRASE"/>
    <property type="match status" value="1"/>
</dbReference>
<dbReference type="Pfam" id="PF13356">
    <property type="entry name" value="Arm-DNA-bind_3"/>
    <property type="match status" value="1"/>
</dbReference>
<dbReference type="InterPro" id="IPR025166">
    <property type="entry name" value="Integrase_DNA_bind_dom"/>
</dbReference>
<dbReference type="InterPro" id="IPR002104">
    <property type="entry name" value="Integrase_catalytic"/>
</dbReference>
<dbReference type="Pfam" id="PF22022">
    <property type="entry name" value="Phage_int_M"/>
    <property type="match status" value="1"/>
</dbReference>
<dbReference type="Proteomes" id="UP000290759">
    <property type="component" value="Unassembled WGS sequence"/>
</dbReference>
<dbReference type="InterPro" id="IPR011010">
    <property type="entry name" value="DNA_brk_join_enz"/>
</dbReference>
<dbReference type="InterPro" id="IPR013762">
    <property type="entry name" value="Integrase-like_cat_sf"/>
</dbReference>
<evidence type="ECO:0000256" key="1">
    <source>
        <dbReference type="ARBA" id="ARBA00008857"/>
    </source>
</evidence>
<dbReference type="AlphaFoldDB" id="A0A4Q2TYY4"/>
<comment type="similarity">
    <text evidence="1">Belongs to the 'phage' integrase family.</text>
</comment>
<dbReference type="InterPro" id="IPR010998">
    <property type="entry name" value="Integrase_recombinase_N"/>
</dbReference>
<accession>A0A4Q2TYY4</accession>
<dbReference type="InterPro" id="IPR038488">
    <property type="entry name" value="Integrase_DNA-bd_sf"/>
</dbReference>
<dbReference type="InterPro" id="IPR050808">
    <property type="entry name" value="Phage_Integrase"/>
</dbReference>
<dbReference type="EMBL" id="QYBB01000056">
    <property type="protein sequence ID" value="RYC29339.1"/>
    <property type="molecule type" value="Genomic_DNA"/>
</dbReference>
<dbReference type="Gene3D" id="1.10.443.10">
    <property type="entry name" value="Intergrase catalytic core"/>
    <property type="match status" value="1"/>
</dbReference>
<comment type="caution">
    <text evidence="6">The sequence shown here is derived from an EMBL/GenBank/DDBJ whole genome shotgun (WGS) entry which is preliminary data.</text>
</comment>
<proteinExistence type="inferred from homology"/>
<feature type="domain" description="Tyr recombinase" evidence="5">
    <location>
        <begin position="199"/>
        <end position="382"/>
    </location>
</feature>
<dbReference type="GO" id="GO:0003677">
    <property type="term" value="F:DNA binding"/>
    <property type="evidence" value="ECO:0007669"/>
    <property type="project" value="UniProtKB-KW"/>
</dbReference>
<dbReference type="Gene3D" id="3.30.160.390">
    <property type="entry name" value="Integrase, DNA-binding domain"/>
    <property type="match status" value="1"/>
</dbReference>
<evidence type="ECO:0000313" key="6">
    <source>
        <dbReference type="EMBL" id="RYC29339.1"/>
    </source>
</evidence>
<dbReference type="OrthoDB" id="7615137at2"/>
<dbReference type="GO" id="GO:0006310">
    <property type="term" value="P:DNA recombination"/>
    <property type="evidence" value="ECO:0007669"/>
    <property type="project" value="UniProtKB-KW"/>
</dbReference>
<evidence type="ECO:0000256" key="3">
    <source>
        <dbReference type="ARBA" id="ARBA00023125"/>
    </source>
</evidence>
<dbReference type="SUPFAM" id="SSF56349">
    <property type="entry name" value="DNA breaking-rejoining enzymes"/>
    <property type="match status" value="1"/>
</dbReference>
<sequence>MRLTKGNLGKLTLPVGKSEALIFDEDLPGFGLRIRAGGKRTWVAQYRIGTKQRRITLGTPETVEPDEARRRAKEALAKVSLGGDPQSDKHAARASAAVTLGAIVPNYLAHAANHQSANYHADVKRYLEVHWAPLAEMAVAKIDRARVSMQLGELSKVRGAHSADRARAALSSLFGWAIGEGLAHANPTADTNRPIQPETRDRVLTDAELALVWRCAGAGDYGFIVQLLTLTGCRREEVGAMAWSELQGSMWTIPGRRTKNGLPLELPLPPSTMAILGGVTRRDDRDLIFGARTGPFSGWSKAKAELDARMLAEVKAERGSKAALVPWRHHDLRRTAATRMGDLGVKPHVVEAVLNHISGSKAGVAGIYNRAAYRDEKRAALALWANRVKLVVAGVEP</sequence>
<reference evidence="6 7" key="1">
    <citation type="submission" date="2018-12" db="EMBL/GenBank/DDBJ databases">
        <authorList>
            <person name="Grouzdev D.S."/>
            <person name="Krutkina M.S."/>
        </authorList>
    </citation>
    <scope>NUCLEOTIDE SEQUENCE [LARGE SCALE GENOMIC DNA]</scope>
    <source>
        <strain evidence="6 7">RmlP026</strain>
    </source>
</reference>
<evidence type="ECO:0000259" key="5">
    <source>
        <dbReference type="PROSITE" id="PS51898"/>
    </source>
</evidence>
<keyword evidence="7" id="KW-1185">Reference proteome</keyword>
<evidence type="ECO:0000256" key="4">
    <source>
        <dbReference type="ARBA" id="ARBA00023172"/>
    </source>
</evidence>
<dbReference type="Gene3D" id="1.10.150.130">
    <property type="match status" value="1"/>
</dbReference>
<protein>
    <submittedName>
        <fullName evidence="6">DUF4102 domain-containing protein</fullName>
    </submittedName>
</protein>
<evidence type="ECO:0000256" key="2">
    <source>
        <dbReference type="ARBA" id="ARBA00022908"/>
    </source>
</evidence>
<keyword evidence="3" id="KW-0238">DNA-binding</keyword>
<name>A0A4Q2TYY4_9HYPH</name>
<reference evidence="6 7" key="2">
    <citation type="submission" date="2019-02" db="EMBL/GenBank/DDBJ databases">
        <title>'Lichenibacterium ramalinii' gen. nov. sp. nov., 'Lichenibacterium minor' gen. nov. sp. nov.</title>
        <authorList>
            <person name="Pankratov T."/>
        </authorList>
    </citation>
    <scope>NUCLEOTIDE SEQUENCE [LARGE SCALE GENOMIC DNA]</scope>
    <source>
        <strain evidence="6 7">RmlP026</strain>
    </source>
</reference>